<keyword evidence="4" id="KW-1185">Reference proteome</keyword>
<evidence type="ECO:0000313" key="3">
    <source>
        <dbReference type="EMBL" id="KIK13099.1"/>
    </source>
</evidence>
<dbReference type="EMBL" id="KN834097">
    <property type="protein sequence ID" value="KIK12287.1"/>
    <property type="molecule type" value="Genomic_DNA"/>
</dbReference>
<evidence type="ECO:0000313" key="4">
    <source>
        <dbReference type="Proteomes" id="UP000054018"/>
    </source>
</evidence>
<dbReference type="HOGENOM" id="CLU_2886705_0_0_1"/>
<reference evidence="3 4" key="1">
    <citation type="submission" date="2014-04" db="EMBL/GenBank/DDBJ databases">
        <authorList>
            <consortium name="DOE Joint Genome Institute"/>
            <person name="Kuo A."/>
            <person name="Kohler A."/>
            <person name="Costa M.D."/>
            <person name="Nagy L.G."/>
            <person name="Floudas D."/>
            <person name="Copeland A."/>
            <person name="Barry K.W."/>
            <person name="Cichocki N."/>
            <person name="Veneault-Fourrey C."/>
            <person name="LaButti K."/>
            <person name="Lindquist E.A."/>
            <person name="Lipzen A."/>
            <person name="Lundell T."/>
            <person name="Morin E."/>
            <person name="Murat C."/>
            <person name="Sun H."/>
            <person name="Tunlid A."/>
            <person name="Henrissat B."/>
            <person name="Grigoriev I.V."/>
            <person name="Hibbett D.S."/>
            <person name="Martin F."/>
            <person name="Nordberg H.P."/>
            <person name="Cantor M.N."/>
            <person name="Hua S.X."/>
        </authorList>
    </citation>
    <scope>NUCLEOTIDE SEQUENCE [LARGE SCALE GENOMIC DNA]</scope>
    <source>
        <strain evidence="3 4">441</strain>
    </source>
</reference>
<reference evidence="3" key="3">
    <citation type="submission" date="2015-02" db="EMBL/GenBank/DDBJ databases">
        <title>Evolutionary Origins and Diversification of the Mycorrhizal Mutualists.</title>
        <authorList>
            <consortium name="DOE Joint Genome Institute"/>
            <consortium name="Mycorrhizal Genomics Consortium"/>
            <person name="Kohler A."/>
            <person name="Kuo A."/>
            <person name="Nagy L.G."/>
            <person name="Floudas D."/>
            <person name="Copeland A."/>
            <person name="Barry K.W."/>
            <person name="Cichocki N."/>
            <person name="Veneault-Fourrey C."/>
            <person name="LaButti K."/>
            <person name="Lindquist E.A."/>
            <person name="Lipzen A."/>
            <person name="Lundell T."/>
            <person name="Morin E."/>
            <person name="Murat C."/>
            <person name="Riley R."/>
            <person name="Ohm R."/>
            <person name="Sun H."/>
            <person name="Tunlid A."/>
            <person name="Henrissat B."/>
            <person name="Grigoriev I.V."/>
            <person name="Hibbett D.S."/>
            <person name="Martin F."/>
        </authorList>
    </citation>
    <scope>NUCLEOTIDE SEQUENCE</scope>
    <source>
        <strain evidence="3">441</strain>
    </source>
</reference>
<protein>
    <submittedName>
        <fullName evidence="3">Uncharacterized protein</fullName>
    </submittedName>
</protein>
<accession>A0A0C9YGS1</accession>
<dbReference type="Proteomes" id="UP000054018">
    <property type="component" value="Unassembled WGS sequence"/>
</dbReference>
<gene>
    <name evidence="3" type="ORF">PISMIDRAFT_413789</name>
    <name evidence="2" type="ORF">PISMIDRAFT_457592</name>
</gene>
<name>A0A0C9YGS1_9AGAM</name>
<evidence type="ECO:0000256" key="1">
    <source>
        <dbReference type="SAM" id="MobiDB-lite"/>
    </source>
</evidence>
<reference evidence="4" key="2">
    <citation type="submission" date="2015-01" db="EMBL/GenBank/DDBJ databases">
        <title>Evolutionary Origins and Diversification of the Mycorrhizal Mutualists.</title>
        <authorList>
            <consortium name="DOE Joint Genome Institute"/>
            <consortium name="Mycorrhizal Genomics Consortium"/>
            <person name="Kohler A."/>
            <person name="Kuo A."/>
            <person name="Nagy L.G."/>
            <person name="Floudas D."/>
            <person name="Copeland A."/>
            <person name="Barry K.W."/>
            <person name="Cichocki N."/>
            <person name="Veneault-Fourrey C."/>
            <person name="LaButti K."/>
            <person name="Lindquist E.A."/>
            <person name="Lipzen A."/>
            <person name="Lundell T."/>
            <person name="Morin E."/>
            <person name="Murat C."/>
            <person name="Riley R."/>
            <person name="Ohm R."/>
            <person name="Sun H."/>
            <person name="Tunlid A."/>
            <person name="Henrissat B."/>
            <person name="Grigoriev I.V."/>
            <person name="Hibbett D.S."/>
            <person name="Martin F."/>
        </authorList>
    </citation>
    <scope>NUCLEOTIDE SEQUENCE [LARGE SCALE GENOMIC DNA]</scope>
    <source>
        <strain evidence="4">441</strain>
    </source>
</reference>
<proteinExistence type="predicted"/>
<dbReference type="EMBL" id="KN834021">
    <property type="protein sequence ID" value="KIK13099.1"/>
    <property type="molecule type" value="Genomic_DNA"/>
</dbReference>
<dbReference type="AlphaFoldDB" id="A0A0C9YGS1"/>
<evidence type="ECO:0000313" key="2">
    <source>
        <dbReference type="EMBL" id="KIK12287.1"/>
    </source>
</evidence>
<organism evidence="3 4">
    <name type="scientific">Pisolithus microcarpus 441</name>
    <dbReference type="NCBI Taxonomy" id="765257"/>
    <lineage>
        <taxon>Eukaryota</taxon>
        <taxon>Fungi</taxon>
        <taxon>Dikarya</taxon>
        <taxon>Basidiomycota</taxon>
        <taxon>Agaricomycotina</taxon>
        <taxon>Agaricomycetes</taxon>
        <taxon>Agaricomycetidae</taxon>
        <taxon>Boletales</taxon>
        <taxon>Sclerodermatineae</taxon>
        <taxon>Pisolithaceae</taxon>
        <taxon>Pisolithus</taxon>
    </lineage>
</organism>
<feature type="region of interest" description="Disordered" evidence="1">
    <location>
        <begin position="1"/>
        <end position="30"/>
    </location>
</feature>
<sequence>MISPLTAHRLTRPRPLGILGPDNGGDSRLSGSGTLIKVDIAREGIYYFYPSLVIDRTLRWRYR</sequence>